<reference evidence="1" key="1">
    <citation type="submission" date="2021-05" db="EMBL/GenBank/DDBJ databases">
        <authorList>
            <person name="Pan Q."/>
            <person name="Jouanno E."/>
            <person name="Zahm M."/>
            <person name="Klopp C."/>
            <person name="Cabau C."/>
            <person name="Louis A."/>
            <person name="Berthelot C."/>
            <person name="Parey E."/>
            <person name="Roest Crollius H."/>
            <person name="Montfort J."/>
            <person name="Robinson-Rechavi M."/>
            <person name="Bouchez O."/>
            <person name="Lampietro C."/>
            <person name="Lopez Roques C."/>
            <person name="Donnadieu C."/>
            <person name="Postlethwait J."/>
            <person name="Bobe J."/>
            <person name="Dillon D."/>
            <person name="Chandos A."/>
            <person name="von Hippel F."/>
            <person name="Guiguen Y."/>
        </authorList>
    </citation>
    <scope>NUCLEOTIDE SEQUENCE</scope>
    <source>
        <strain evidence="1">YG-Jan2019</strain>
    </source>
</reference>
<evidence type="ECO:0000313" key="1">
    <source>
        <dbReference type="EMBL" id="KAJ7998329.1"/>
    </source>
</evidence>
<sequence>MCMFINGRGAIGLFVNIYLINSRGERRTAAAAQVSGVEGGGSLMLQSDGIQPGDGVKAERFPGLTGTLTGSMMELQTLQEALKVEIQVHQKLVAQMKQDPQNADLKKQLHELQAKITALSEKQKKVVEQLRKDLLVKQEPEVKAQVPVVDKHVLQIPSSATLQALHQTTHTHVLHQTTHTPFLHQTTHTQILQQKTTAVSPVLTAKTLPLVLKAATHSMPASVMAPRPATVAMVTAISHSKADVIANSQNAPVNLQITSKSAGHGCEPIRLVSKNSVVVRPKVMTPNINVAIAPAPPPPMMAAPQLLQRGSVMLTTKLSASSLPSNAGPVHQVRILNGQPCAALGTKSGQSIATVTGIVITAPASACLATPTQTLQISGLVSDTKTVKAHGGLGQKKLANSTPPQSQSPSPTPRPRREDNPQKLAFMVSLGLVTHDHLEEIQSRRQERKRRTTANPVYSGAVFEPERKKSAVTYLNTPLHQGTRKRGRPPKYSSVPELGGHTPTPPFSCHTASPAPEGLDTGGSVPIHPHPHHTLPLPNPTSGDGDIHEDFCTVCRRSGQLLMCDTCSRVYHLECLDPPLKTIPKGMWICPKCQDQILKKEDAIQWPGTLAIVHSYIAYKEAKEEEKQKLTKWSADLKVEREQLEQTVKQLSDSITKCMETKNTILSRQKEMQASLAKVKHLVRLIQAFNFSQTAEVKDTGALTEDLTVAKDANVLAEHAGDVVNIKAVAEVNTKSLAVPKTEATAQESSNVQARKNEVVTEVTAERVAGLAAEAAVDIIARPTTAADRSLESTAKVNNAEELTEAATESRAAVEVEDLATTNGTAGLTCTVTSAAERCSSREESCTNTNTNPEDTVTTPENTVAVTTPENTVTITTPENTVAVTTPENTVAVTTPEDTVAVSTPEDTVAVTTPENTVAVTTPENTVVVTTPENTVTTPENTVAVTTPENTVAVTTPENTVAVTTPENTVAVTTPENTVAVTIPENTVAVTNCTEAEVEVQHQDIMNNERSSTNNSKTSEPPQQTLPALLNKLEDLSLVLFD</sequence>
<dbReference type="EMBL" id="CM055745">
    <property type="protein sequence ID" value="KAJ7998329.1"/>
    <property type="molecule type" value="Genomic_DNA"/>
</dbReference>
<organism evidence="1 2">
    <name type="scientific">Dallia pectoralis</name>
    <name type="common">Alaska blackfish</name>
    <dbReference type="NCBI Taxonomy" id="75939"/>
    <lineage>
        <taxon>Eukaryota</taxon>
        <taxon>Metazoa</taxon>
        <taxon>Chordata</taxon>
        <taxon>Craniata</taxon>
        <taxon>Vertebrata</taxon>
        <taxon>Euteleostomi</taxon>
        <taxon>Actinopterygii</taxon>
        <taxon>Neopterygii</taxon>
        <taxon>Teleostei</taxon>
        <taxon>Protacanthopterygii</taxon>
        <taxon>Esociformes</taxon>
        <taxon>Umbridae</taxon>
        <taxon>Dallia</taxon>
    </lineage>
</organism>
<protein>
    <submittedName>
        <fullName evidence="1">Uncharacterized protein</fullName>
    </submittedName>
</protein>
<proteinExistence type="predicted"/>
<comment type="caution">
    <text evidence="1">The sequence shown here is derived from an EMBL/GenBank/DDBJ whole genome shotgun (WGS) entry which is preliminary data.</text>
</comment>
<dbReference type="Proteomes" id="UP001157502">
    <property type="component" value="Chromosome 18"/>
</dbReference>
<gene>
    <name evidence="1" type="ORF">DPEC_G00221560</name>
</gene>
<name>A0ACC2G3W8_DALPE</name>
<keyword evidence="2" id="KW-1185">Reference proteome</keyword>
<evidence type="ECO:0000313" key="2">
    <source>
        <dbReference type="Proteomes" id="UP001157502"/>
    </source>
</evidence>
<accession>A0ACC2G3W8</accession>